<keyword evidence="1" id="KW-0472">Membrane</keyword>
<evidence type="ECO:0000256" key="1">
    <source>
        <dbReference type="SAM" id="Phobius"/>
    </source>
</evidence>
<proteinExistence type="predicted"/>
<keyword evidence="1" id="KW-0812">Transmembrane</keyword>
<dbReference type="EMBL" id="JBBWWR010000004">
    <property type="protein sequence ID" value="KAK8968718.1"/>
    <property type="molecule type" value="Genomic_DNA"/>
</dbReference>
<dbReference type="InterPro" id="IPR001611">
    <property type="entry name" value="Leu-rich_rpt"/>
</dbReference>
<accession>A0ABR2MXR5</accession>
<evidence type="ECO:0000313" key="2">
    <source>
        <dbReference type="EMBL" id="KAK8968718.1"/>
    </source>
</evidence>
<dbReference type="PANTHER" id="PTHR48065:SF23">
    <property type="entry name" value="LEUCINE-RICH REPEAT-CONTAINING N-TERMINAL PLANT-TYPE DOMAIN-CONTAINING PROTEIN"/>
    <property type="match status" value="1"/>
</dbReference>
<dbReference type="InterPro" id="IPR032675">
    <property type="entry name" value="LRR_dom_sf"/>
</dbReference>
<sequence length="187" mass="20530">MQDDDGMKHTTLDLSDNELTGEMPKYIGELKALKSLNLSYNNVNGDIPTSIGKLEVLESLILSHNKLLGDIPTSFGKLNYLSTLNLSNNMLTGEIAEEGQMLSMVNPNIYANNDGLCGIQINVQCVSGPTSPEVLPGDVDDEARKDGMQFIWEAVCLGYVLGLDWAIWLTYFCGIIGPNLLHGVFYR</sequence>
<organism evidence="2 3">
    <name type="scientific">Platanthera guangdongensis</name>
    <dbReference type="NCBI Taxonomy" id="2320717"/>
    <lineage>
        <taxon>Eukaryota</taxon>
        <taxon>Viridiplantae</taxon>
        <taxon>Streptophyta</taxon>
        <taxon>Embryophyta</taxon>
        <taxon>Tracheophyta</taxon>
        <taxon>Spermatophyta</taxon>
        <taxon>Magnoliopsida</taxon>
        <taxon>Liliopsida</taxon>
        <taxon>Asparagales</taxon>
        <taxon>Orchidaceae</taxon>
        <taxon>Orchidoideae</taxon>
        <taxon>Orchideae</taxon>
        <taxon>Orchidinae</taxon>
        <taxon>Platanthera</taxon>
    </lineage>
</organism>
<dbReference type="SUPFAM" id="SSF52058">
    <property type="entry name" value="L domain-like"/>
    <property type="match status" value="1"/>
</dbReference>
<dbReference type="Pfam" id="PF13855">
    <property type="entry name" value="LRR_8"/>
    <property type="match status" value="1"/>
</dbReference>
<keyword evidence="1" id="KW-1133">Transmembrane helix</keyword>
<dbReference type="Gene3D" id="3.80.10.10">
    <property type="entry name" value="Ribonuclease Inhibitor"/>
    <property type="match status" value="1"/>
</dbReference>
<comment type="caution">
    <text evidence="2">The sequence shown here is derived from an EMBL/GenBank/DDBJ whole genome shotgun (WGS) entry which is preliminary data.</text>
</comment>
<name>A0ABR2MXR5_9ASPA</name>
<evidence type="ECO:0000313" key="3">
    <source>
        <dbReference type="Proteomes" id="UP001412067"/>
    </source>
</evidence>
<dbReference type="Proteomes" id="UP001412067">
    <property type="component" value="Unassembled WGS sequence"/>
</dbReference>
<keyword evidence="3" id="KW-1185">Reference proteome</keyword>
<feature type="transmembrane region" description="Helical" evidence="1">
    <location>
        <begin position="154"/>
        <end position="177"/>
    </location>
</feature>
<reference evidence="2 3" key="1">
    <citation type="journal article" date="2022" name="Nat. Plants">
        <title>Genomes of leafy and leafless Platanthera orchids illuminate the evolution of mycoheterotrophy.</title>
        <authorList>
            <person name="Li M.H."/>
            <person name="Liu K.W."/>
            <person name="Li Z."/>
            <person name="Lu H.C."/>
            <person name="Ye Q.L."/>
            <person name="Zhang D."/>
            <person name="Wang J.Y."/>
            <person name="Li Y.F."/>
            <person name="Zhong Z.M."/>
            <person name="Liu X."/>
            <person name="Yu X."/>
            <person name="Liu D.K."/>
            <person name="Tu X.D."/>
            <person name="Liu B."/>
            <person name="Hao Y."/>
            <person name="Liao X.Y."/>
            <person name="Jiang Y.T."/>
            <person name="Sun W.H."/>
            <person name="Chen J."/>
            <person name="Chen Y.Q."/>
            <person name="Ai Y."/>
            <person name="Zhai J.W."/>
            <person name="Wu S.S."/>
            <person name="Zhou Z."/>
            <person name="Hsiao Y.Y."/>
            <person name="Wu W.L."/>
            <person name="Chen Y.Y."/>
            <person name="Lin Y.F."/>
            <person name="Hsu J.L."/>
            <person name="Li C.Y."/>
            <person name="Wang Z.W."/>
            <person name="Zhao X."/>
            <person name="Zhong W.Y."/>
            <person name="Ma X.K."/>
            <person name="Ma L."/>
            <person name="Huang J."/>
            <person name="Chen G.Z."/>
            <person name="Huang M.Z."/>
            <person name="Huang L."/>
            <person name="Peng D.H."/>
            <person name="Luo Y.B."/>
            <person name="Zou S.Q."/>
            <person name="Chen S.P."/>
            <person name="Lan S."/>
            <person name="Tsai W.C."/>
            <person name="Van de Peer Y."/>
            <person name="Liu Z.J."/>
        </authorList>
    </citation>
    <scope>NUCLEOTIDE SEQUENCE [LARGE SCALE GENOMIC DNA]</scope>
    <source>
        <strain evidence="2">Lor288</strain>
    </source>
</reference>
<dbReference type="Pfam" id="PF00560">
    <property type="entry name" value="LRR_1"/>
    <property type="match status" value="1"/>
</dbReference>
<gene>
    <name evidence="2" type="ORF">KSP40_PGU000474</name>
</gene>
<dbReference type="PANTHER" id="PTHR48065">
    <property type="entry name" value="OS10G0469600 PROTEIN"/>
    <property type="match status" value="1"/>
</dbReference>
<protein>
    <submittedName>
        <fullName evidence="2">Uncharacterized protein</fullName>
    </submittedName>
</protein>